<dbReference type="GO" id="GO:0006508">
    <property type="term" value="P:proteolysis"/>
    <property type="evidence" value="ECO:0007669"/>
    <property type="project" value="UniProtKB-KW"/>
</dbReference>
<sequence>MQINQDRMVQTFLELVSIDSPSKRERLLADRLTQSLREIGLDVLEDDAGSQIGGNCGNLFATWKTGDDLPPLLFCAHMDTVQPAKGKRAVLDPDGTIHSAGDTVLGADDLSAITAILEAIRTIKESGKQHRNIELLFSVSEETYCVGASAFDFSLVTAKEGYVLDYEGAQGQAAIAAPSILHFKAELFGKASHAGFAPEQGINAISAAVNAVSKIQTGRIAEGLTMNIGKINGGLLTNIVPEYCVVEGEIRSVDHQTALALAERVQGTFQSASDAFRAKLSFSCECLVRAYSVSESSSVVQRYFDVCRKRGYQTECVQTLGGSDNNVLAAHGIPGIVVASAMHACHSCSEYTTVEELTQLTEIVMDLMLDSKTSFDENR</sequence>
<evidence type="ECO:0000259" key="7">
    <source>
        <dbReference type="Pfam" id="PF07687"/>
    </source>
</evidence>
<dbReference type="SUPFAM" id="SSF55031">
    <property type="entry name" value="Bacterial exopeptidase dimerisation domain"/>
    <property type="match status" value="1"/>
</dbReference>
<name>A0A644WB78_9ZZZZ</name>
<keyword evidence="5" id="KW-0862">Zinc</keyword>
<feature type="domain" description="Peptidase M20 dimerisation" evidence="7">
    <location>
        <begin position="179"/>
        <end position="270"/>
    </location>
</feature>
<dbReference type="InterPro" id="IPR011650">
    <property type="entry name" value="Peptidase_M20_dimer"/>
</dbReference>
<keyword evidence="2" id="KW-0645">Protease</keyword>
<dbReference type="Gene3D" id="3.30.70.360">
    <property type="match status" value="1"/>
</dbReference>
<dbReference type="EMBL" id="VSSQ01000772">
    <property type="protein sequence ID" value="MPM01075.1"/>
    <property type="molecule type" value="Genomic_DNA"/>
</dbReference>
<evidence type="ECO:0000256" key="5">
    <source>
        <dbReference type="ARBA" id="ARBA00022833"/>
    </source>
</evidence>
<dbReference type="InterPro" id="IPR036264">
    <property type="entry name" value="Bact_exopeptidase_dim_dom"/>
</dbReference>
<dbReference type="PANTHER" id="PTHR42994:SF2">
    <property type="entry name" value="PEPTIDASE"/>
    <property type="match status" value="1"/>
</dbReference>
<dbReference type="GO" id="GO:0008237">
    <property type="term" value="F:metallopeptidase activity"/>
    <property type="evidence" value="ECO:0007669"/>
    <property type="project" value="UniProtKB-KW"/>
</dbReference>
<comment type="caution">
    <text evidence="8">The sequence shown here is derived from an EMBL/GenBank/DDBJ whole genome shotgun (WGS) entry which is preliminary data.</text>
</comment>
<dbReference type="InterPro" id="IPR002933">
    <property type="entry name" value="Peptidase_M20"/>
</dbReference>
<evidence type="ECO:0000256" key="2">
    <source>
        <dbReference type="ARBA" id="ARBA00022670"/>
    </source>
</evidence>
<dbReference type="Pfam" id="PF01546">
    <property type="entry name" value="Peptidase_M20"/>
    <property type="match status" value="1"/>
</dbReference>
<dbReference type="InterPro" id="IPR010162">
    <property type="entry name" value="PepT-like"/>
</dbReference>
<dbReference type="GO" id="GO:0046872">
    <property type="term" value="F:metal ion binding"/>
    <property type="evidence" value="ECO:0007669"/>
    <property type="project" value="UniProtKB-KW"/>
</dbReference>
<dbReference type="PANTHER" id="PTHR42994">
    <property type="entry name" value="PEPTIDASE T"/>
    <property type="match status" value="1"/>
</dbReference>
<keyword evidence="6" id="KW-0482">Metalloprotease</keyword>
<comment type="cofactor">
    <cofactor evidence="1">
        <name>Zn(2+)</name>
        <dbReference type="ChEBI" id="CHEBI:29105"/>
    </cofactor>
</comment>
<evidence type="ECO:0000313" key="8">
    <source>
        <dbReference type="EMBL" id="MPM01075.1"/>
    </source>
</evidence>
<dbReference type="NCBIfam" id="TIGR01883">
    <property type="entry name" value="PepT-like"/>
    <property type="match status" value="1"/>
</dbReference>
<dbReference type="PROSITE" id="PS00758">
    <property type="entry name" value="ARGE_DAPE_CPG2_1"/>
    <property type="match status" value="1"/>
</dbReference>
<dbReference type="Gene3D" id="3.40.630.10">
    <property type="entry name" value="Zn peptidases"/>
    <property type="match status" value="1"/>
</dbReference>
<dbReference type="InterPro" id="IPR001261">
    <property type="entry name" value="ArgE/DapE_CS"/>
</dbReference>
<proteinExistence type="predicted"/>
<evidence type="ECO:0000256" key="1">
    <source>
        <dbReference type="ARBA" id="ARBA00001947"/>
    </source>
</evidence>
<protein>
    <submittedName>
        <fullName evidence="8">Peptidase T</fullName>
        <ecNumber evidence="8">3.4.11.4</ecNumber>
    </submittedName>
</protein>
<reference evidence="8" key="1">
    <citation type="submission" date="2019-08" db="EMBL/GenBank/DDBJ databases">
        <authorList>
            <person name="Kucharzyk K."/>
            <person name="Murdoch R.W."/>
            <person name="Higgins S."/>
            <person name="Loffler F."/>
        </authorList>
    </citation>
    <scope>NUCLEOTIDE SEQUENCE</scope>
</reference>
<dbReference type="GO" id="GO:0045148">
    <property type="term" value="F:tripeptide aminopeptidase activity"/>
    <property type="evidence" value="ECO:0007669"/>
    <property type="project" value="UniProtKB-EC"/>
</dbReference>
<dbReference type="SUPFAM" id="SSF53187">
    <property type="entry name" value="Zn-dependent exopeptidases"/>
    <property type="match status" value="1"/>
</dbReference>
<accession>A0A644WB78</accession>
<keyword evidence="3" id="KW-0479">Metal-binding</keyword>
<gene>
    <name evidence="8" type="primary">pepT_17</name>
    <name evidence="8" type="ORF">SDC9_47313</name>
</gene>
<dbReference type="EC" id="3.4.11.4" evidence="8"/>
<keyword evidence="4 8" id="KW-0378">Hydrolase</keyword>
<evidence type="ECO:0000256" key="6">
    <source>
        <dbReference type="ARBA" id="ARBA00023049"/>
    </source>
</evidence>
<evidence type="ECO:0000256" key="3">
    <source>
        <dbReference type="ARBA" id="ARBA00022723"/>
    </source>
</evidence>
<keyword evidence="8" id="KW-0031">Aminopeptidase</keyword>
<dbReference type="Pfam" id="PF07687">
    <property type="entry name" value="M20_dimer"/>
    <property type="match status" value="1"/>
</dbReference>
<organism evidence="8">
    <name type="scientific">bioreactor metagenome</name>
    <dbReference type="NCBI Taxonomy" id="1076179"/>
    <lineage>
        <taxon>unclassified sequences</taxon>
        <taxon>metagenomes</taxon>
        <taxon>ecological metagenomes</taxon>
    </lineage>
</organism>
<evidence type="ECO:0000256" key="4">
    <source>
        <dbReference type="ARBA" id="ARBA00022801"/>
    </source>
</evidence>
<dbReference type="AlphaFoldDB" id="A0A644WB78"/>